<dbReference type="InterPro" id="IPR027417">
    <property type="entry name" value="P-loop_NTPase"/>
</dbReference>
<evidence type="ECO:0000313" key="3">
    <source>
        <dbReference type="Proteomes" id="UP000042958"/>
    </source>
</evidence>
<dbReference type="GO" id="GO:0000724">
    <property type="term" value="P:double-strand break repair via homologous recombination"/>
    <property type="evidence" value="ECO:0007669"/>
    <property type="project" value="InterPro"/>
</dbReference>
<dbReference type="GO" id="GO:0005815">
    <property type="term" value="C:microtubule organizing center"/>
    <property type="evidence" value="ECO:0007669"/>
    <property type="project" value="TreeGrafter"/>
</dbReference>
<keyword evidence="3" id="KW-1185">Reference proteome</keyword>
<dbReference type="GO" id="GO:0042148">
    <property type="term" value="P:DNA strand invasion"/>
    <property type="evidence" value="ECO:0007669"/>
    <property type="project" value="TreeGrafter"/>
</dbReference>
<dbReference type="GO" id="GO:0000400">
    <property type="term" value="F:four-way junction DNA binding"/>
    <property type="evidence" value="ECO:0007669"/>
    <property type="project" value="TreeGrafter"/>
</dbReference>
<dbReference type="InterPro" id="IPR030547">
    <property type="entry name" value="XRCC2"/>
</dbReference>
<feature type="compositionally biased region" description="Polar residues" evidence="1">
    <location>
        <begin position="335"/>
        <end position="345"/>
    </location>
</feature>
<dbReference type="GO" id="GO:0005657">
    <property type="term" value="C:replication fork"/>
    <property type="evidence" value="ECO:0007669"/>
    <property type="project" value="InterPro"/>
</dbReference>
<dbReference type="PANTHER" id="PTHR46644:SF2">
    <property type="entry name" value="DNA REPAIR PROTEIN XRCC2"/>
    <property type="match status" value="1"/>
</dbReference>
<sequence>MAASLGATSLAEVHHQGFDQLLNELATVYPTGLDQQPPPLGVPVIDALLEVFMQRLPGTAIEKERPVYNNEPPEHMIAEDEEMILQCDAQDDPTAAYGEVPAQVGPEPSSNVLFSSSAPRNKRPSPVVEVSSSLSGAGKTQLLYYMTARAILPRTYGGVSIGGLDAAVVWMDADDRFDVNRLRNVAIGILRRARESADDETLDQDTGLISDAQLTEIMSSVLQHVHVFRPQSSSALLATLCTLDDYLYDLSRHHSASRPLHMLVIDSATAFFWQDKLRDEVARTEEIGRPRPEFDQKREMKQIFHLSDLYAQIVNELKRLQGRFGCAVVYTTTVSSGRPPASNTGGQSGPLGPYDRPPSQTPSLRPALPAPWGTFPVLRLVVHRDVVRPFPPAMSAHDARRDAPMRQRVVAQGKFSAWVNAWGREEWPRRVVDGVNWYNGGCFSFYARADGVEIPLPDN</sequence>
<name>A0A0F7TLL5_PENBI</name>
<dbReference type="SUPFAM" id="SSF52540">
    <property type="entry name" value="P-loop containing nucleoside triphosphate hydrolases"/>
    <property type="match status" value="1"/>
</dbReference>
<dbReference type="EMBL" id="CDHK01000005">
    <property type="protein sequence ID" value="CEJ57489.1"/>
    <property type="molecule type" value="Genomic_DNA"/>
</dbReference>
<dbReference type="AlphaFoldDB" id="A0A0F7TLL5"/>
<reference evidence="3" key="1">
    <citation type="journal article" date="2015" name="Genome Announc.">
        <title>Draft genome sequence of the fungus Penicillium brasilianum MG11.</title>
        <authorList>
            <person name="Horn F."/>
            <person name="Linde J."/>
            <person name="Mattern D.J."/>
            <person name="Walther G."/>
            <person name="Guthke R."/>
            <person name="Brakhage A.A."/>
            <person name="Valiante V."/>
        </authorList>
    </citation>
    <scope>NUCLEOTIDE SEQUENCE [LARGE SCALE GENOMIC DNA]</scope>
    <source>
        <strain evidence="3">MG11</strain>
    </source>
</reference>
<evidence type="ECO:0008006" key="4">
    <source>
        <dbReference type="Google" id="ProtNLM"/>
    </source>
</evidence>
<dbReference type="CDD" id="cd19490">
    <property type="entry name" value="XRCC2"/>
    <property type="match status" value="1"/>
</dbReference>
<feature type="region of interest" description="Disordered" evidence="1">
    <location>
        <begin position="111"/>
        <end position="131"/>
    </location>
</feature>
<evidence type="ECO:0000313" key="2">
    <source>
        <dbReference type="EMBL" id="CEJ57489.1"/>
    </source>
</evidence>
<proteinExistence type="predicted"/>
<dbReference type="STRING" id="104259.A0A0F7TLL5"/>
<accession>A0A0F7TLL5</accession>
<dbReference type="PANTHER" id="PTHR46644">
    <property type="entry name" value="DNA REPAIR PROTEIN XRCC2"/>
    <property type="match status" value="1"/>
</dbReference>
<dbReference type="GO" id="GO:0033063">
    <property type="term" value="C:Rad51B-Rad51C-Rad51D-XRCC2 complex"/>
    <property type="evidence" value="ECO:0007669"/>
    <property type="project" value="InterPro"/>
</dbReference>
<gene>
    <name evidence="2" type="ORF">PMG11_06180</name>
</gene>
<feature type="region of interest" description="Disordered" evidence="1">
    <location>
        <begin position="335"/>
        <end position="366"/>
    </location>
</feature>
<dbReference type="Proteomes" id="UP000042958">
    <property type="component" value="Unassembled WGS sequence"/>
</dbReference>
<evidence type="ECO:0000256" key="1">
    <source>
        <dbReference type="SAM" id="MobiDB-lite"/>
    </source>
</evidence>
<protein>
    <recommendedName>
        <fullName evidence="4">Rad51 family DNA repair protein</fullName>
    </recommendedName>
</protein>
<dbReference type="Gene3D" id="3.40.50.300">
    <property type="entry name" value="P-loop containing nucleotide triphosphate hydrolases"/>
    <property type="match status" value="1"/>
</dbReference>
<dbReference type="OrthoDB" id="420422at2759"/>
<organism evidence="2 3">
    <name type="scientific">Penicillium brasilianum</name>
    <dbReference type="NCBI Taxonomy" id="104259"/>
    <lineage>
        <taxon>Eukaryota</taxon>
        <taxon>Fungi</taxon>
        <taxon>Dikarya</taxon>
        <taxon>Ascomycota</taxon>
        <taxon>Pezizomycotina</taxon>
        <taxon>Eurotiomycetes</taxon>
        <taxon>Eurotiomycetidae</taxon>
        <taxon>Eurotiales</taxon>
        <taxon>Aspergillaceae</taxon>
        <taxon>Penicillium</taxon>
    </lineage>
</organism>